<keyword evidence="3 6" id="KW-0378">Hydrolase</keyword>
<keyword evidence="4" id="KW-0326">Glycosidase</keyword>
<dbReference type="FunFam" id="3.20.20.300:FF:000004">
    <property type="entry name" value="probable beta-D-xylosidase 7"/>
    <property type="match status" value="1"/>
</dbReference>
<dbReference type="InterPro" id="IPR036881">
    <property type="entry name" value="Glyco_hydro_3_C_sf"/>
</dbReference>
<evidence type="ECO:0000313" key="6">
    <source>
        <dbReference type="EMBL" id="BBG95732.1"/>
    </source>
</evidence>
<accession>A0A4Y1QV31</accession>
<dbReference type="EMBL" id="AP019297">
    <property type="protein sequence ID" value="BBG95732.1"/>
    <property type="molecule type" value="Genomic_DNA"/>
</dbReference>
<dbReference type="Gene3D" id="3.40.50.1700">
    <property type="entry name" value="Glycoside hydrolase family 3 C-terminal domain"/>
    <property type="match status" value="1"/>
</dbReference>
<dbReference type="InterPro" id="IPR001764">
    <property type="entry name" value="Glyco_hydro_3_N"/>
</dbReference>
<dbReference type="Pfam" id="PF01915">
    <property type="entry name" value="Glyco_hydro_3_C"/>
    <property type="match status" value="1"/>
</dbReference>
<dbReference type="SUPFAM" id="SSF52279">
    <property type="entry name" value="Beta-D-glucan exohydrolase, C-terminal domain"/>
    <property type="match status" value="1"/>
</dbReference>
<gene>
    <name evidence="6" type="ORF">Prudu_004357</name>
</gene>
<keyword evidence="2" id="KW-0732">Signal</keyword>
<dbReference type="InterPro" id="IPR044993">
    <property type="entry name" value="BXL"/>
</dbReference>
<evidence type="ECO:0000256" key="2">
    <source>
        <dbReference type="ARBA" id="ARBA00022729"/>
    </source>
</evidence>
<name>A0A4Y1QV31_PRUDU</name>
<sequence>RPLSMPLPYKLPLFSAFTSASTKPHTMKLQALTPPTPLFFFFFFTTLLFYPTESTQPPYACDSSQPSTSSYPFCKTTLPINQRVQDLVSRLTLDEKISQLVNSAPPIPRLGIPSYEWWSEALHGVADVGKGINLYGTISNATSFPQVILTAASFNEHLWYRIGQVIGTEARALYNAGQATGMTFWAPNINIFRDPRWGRGQETPGEDPLVVGKYAVSYVRGVQGDSFEGGKLKVGGRLQASACCKHFTAYDLDNWKSVTRFGFDARVSEQDLADTYQPPFKSCVQQGQASGIMCAYNRVNGVPSCADYNLLTKVARGQWDFHGVNKIQLLMSLNSKMIRYITSDCDAVSIIRDVQGYAKTPEDAVGDVLKAGMDVNCGSYLKDHTKSAVQQKKLDVSEIDRALHNLFSIRMRLGLFDGSPLEQPYGNIGPDQACSKEHQALALEAAQDGIVLLKNSGRLLPLPKSKAISLAVIGPNANASEALLGNYHGRPCKSITPLKALQGYAKYTNYEAGCDTVKCPQATIDKAVEAAKAADYVVLIMGLDQSQEREAHDRRHLGLPGKQQELISSVAKAAKKPVILVILSGGPVDITPAKYDKKLEASCGLDILVKPEELPLLKSSLVITIQVPMTDMRMRPDTKTGYPGRTYRFYKGGNVYHFGFGLSYSNYIYEFASAIAQNKLYLNESSISPKVESSDSGHFRVAVKNHGEMVGKHPVLLFVGQKNPNNGSPMKQLVGFQSVILSAGERAELEFILNPCEHLSHANEGGLMVVEEGSYFLQVGDVEYPLDIIV</sequence>
<dbReference type="GO" id="GO:0009505">
    <property type="term" value="C:plant-type cell wall"/>
    <property type="evidence" value="ECO:0007669"/>
    <property type="project" value="TreeGrafter"/>
</dbReference>
<evidence type="ECO:0000256" key="4">
    <source>
        <dbReference type="ARBA" id="ARBA00023295"/>
    </source>
</evidence>
<dbReference type="Pfam" id="PF00933">
    <property type="entry name" value="Glyco_hydro_3"/>
    <property type="match status" value="1"/>
</dbReference>
<dbReference type="GO" id="GO:0045493">
    <property type="term" value="P:xylan catabolic process"/>
    <property type="evidence" value="ECO:0007669"/>
    <property type="project" value="InterPro"/>
</dbReference>
<dbReference type="InterPro" id="IPR013783">
    <property type="entry name" value="Ig-like_fold"/>
</dbReference>
<dbReference type="Gene3D" id="3.20.20.300">
    <property type="entry name" value="Glycoside hydrolase, family 3, N-terminal domain"/>
    <property type="match status" value="1"/>
</dbReference>
<evidence type="ECO:0000256" key="3">
    <source>
        <dbReference type="ARBA" id="ARBA00022801"/>
    </source>
</evidence>
<dbReference type="GO" id="GO:0046556">
    <property type="term" value="F:alpha-L-arabinofuranosidase activity"/>
    <property type="evidence" value="ECO:0007669"/>
    <property type="project" value="TreeGrafter"/>
</dbReference>
<dbReference type="PANTHER" id="PTHR42721">
    <property type="entry name" value="SUGAR HYDROLASE-RELATED"/>
    <property type="match status" value="1"/>
</dbReference>
<dbReference type="InterPro" id="IPR017853">
    <property type="entry name" value="GH"/>
</dbReference>
<evidence type="ECO:0000259" key="5">
    <source>
        <dbReference type="SMART" id="SM01217"/>
    </source>
</evidence>
<dbReference type="PANTHER" id="PTHR42721:SF3">
    <property type="entry name" value="BETA-D-XYLOSIDASE 5-RELATED"/>
    <property type="match status" value="1"/>
</dbReference>
<protein>
    <submittedName>
        <fullName evidence="6">Glycosyl hydrolase family protein</fullName>
    </submittedName>
</protein>
<reference evidence="6" key="1">
    <citation type="journal article" date="2019" name="Science">
        <title>Mutation of a bHLH transcription factor allowed almond domestication.</title>
        <authorList>
            <person name="Sanchez-Perez R."/>
            <person name="Pavan S."/>
            <person name="Mazzeo R."/>
            <person name="Moldovan C."/>
            <person name="Aiese Cigliano R."/>
            <person name="Del Cueto J."/>
            <person name="Ricciardi F."/>
            <person name="Lotti C."/>
            <person name="Ricciardi L."/>
            <person name="Dicenta F."/>
            <person name="Lopez-Marques R.L."/>
            <person name="Lindberg Moller B."/>
        </authorList>
    </citation>
    <scope>NUCLEOTIDE SEQUENCE</scope>
</reference>
<dbReference type="InterPro" id="IPR002772">
    <property type="entry name" value="Glyco_hydro_3_C"/>
</dbReference>
<dbReference type="SUPFAM" id="SSF51445">
    <property type="entry name" value="(Trans)glycosidases"/>
    <property type="match status" value="1"/>
</dbReference>
<organism evidence="6">
    <name type="scientific">Prunus dulcis</name>
    <name type="common">Almond</name>
    <name type="synonym">Amygdalus dulcis</name>
    <dbReference type="NCBI Taxonomy" id="3755"/>
    <lineage>
        <taxon>Eukaryota</taxon>
        <taxon>Viridiplantae</taxon>
        <taxon>Streptophyta</taxon>
        <taxon>Embryophyta</taxon>
        <taxon>Tracheophyta</taxon>
        <taxon>Spermatophyta</taxon>
        <taxon>Magnoliopsida</taxon>
        <taxon>eudicotyledons</taxon>
        <taxon>Gunneridae</taxon>
        <taxon>Pentapetalae</taxon>
        <taxon>rosids</taxon>
        <taxon>fabids</taxon>
        <taxon>Rosales</taxon>
        <taxon>Rosaceae</taxon>
        <taxon>Amygdaloideae</taxon>
        <taxon>Amygdaleae</taxon>
        <taxon>Prunus</taxon>
    </lineage>
</organism>
<feature type="domain" description="Fibronectin type III-like" evidence="5">
    <location>
        <begin position="713"/>
        <end position="783"/>
    </location>
</feature>
<feature type="non-terminal residue" evidence="6">
    <location>
        <position position="1"/>
    </location>
</feature>
<dbReference type="Gene3D" id="2.60.40.10">
    <property type="entry name" value="Immunoglobulins"/>
    <property type="match status" value="1"/>
</dbReference>
<dbReference type="GO" id="GO:0009044">
    <property type="term" value="F:xylan 1,4-beta-xylosidase activity"/>
    <property type="evidence" value="ECO:0007669"/>
    <property type="project" value="InterPro"/>
</dbReference>
<comment type="similarity">
    <text evidence="1">Belongs to the glycosyl hydrolase 3 family.</text>
</comment>
<dbReference type="Pfam" id="PF14310">
    <property type="entry name" value="Fn3-like"/>
    <property type="match status" value="1"/>
</dbReference>
<dbReference type="GO" id="GO:0031222">
    <property type="term" value="P:arabinan catabolic process"/>
    <property type="evidence" value="ECO:0007669"/>
    <property type="project" value="TreeGrafter"/>
</dbReference>
<evidence type="ECO:0000256" key="1">
    <source>
        <dbReference type="ARBA" id="ARBA00005336"/>
    </source>
</evidence>
<dbReference type="SMART" id="SM01217">
    <property type="entry name" value="Fn3_like"/>
    <property type="match status" value="1"/>
</dbReference>
<dbReference type="AlphaFoldDB" id="A0A4Y1QV31"/>
<dbReference type="InterPro" id="IPR026891">
    <property type="entry name" value="Fn3-like"/>
</dbReference>
<proteinExistence type="inferred from homology"/>
<dbReference type="InterPro" id="IPR036962">
    <property type="entry name" value="Glyco_hydro_3_N_sf"/>
</dbReference>